<organism evidence="2 3">
    <name type="scientific">Candidatus Flavonifractor intestinipullorum</name>
    <dbReference type="NCBI Taxonomy" id="2838587"/>
    <lineage>
        <taxon>Bacteria</taxon>
        <taxon>Bacillati</taxon>
        <taxon>Bacillota</taxon>
        <taxon>Clostridia</taxon>
        <taxon>Eubacteriales</taxon>
        <taxon>Oscillospiraceae</taxon>
        <taxon>Flavonifractor</taxon>
    </lineage>
</organism>
<name>A0A9D2MBS4_9FIRM</name>
<keyword evidence="1" id="KW-1133">Transmembrane helix</keyword>
<comment type="caution">
    <text evidence="2">The sequence shown here is derived from an EMBL/GenBank/DDBJ whole genome shotgun (WGS) entry which is preliminary data.</text>
</comment>
<dbReference type="EMBL" id="DWYC01000087">
    <property type="protein sequence ID" value="HJB57801.1"/>
    <property type="molecule type" value="Genomic_DNA"/>
</dbReference>
<evidence type="ECO:0000256" key="1">
    <source>
        <dbReference type="SAM" id="Phobius"/>
    </source>
</evidence>
<feature type="transmembrane region" description="Helical" evidence="1">
    <location>
        <begin position="21"/>
        <end position="42"/>
    </location>
</feature>
<dbReference type="Proteomes" id="UP000824208">
    <property type="component" value="Unassembled WGS sequence"/>
</dbReference>
<protein>
    <submittedName>
        <fullName evidence="2">Uncharacterized protein</fullName>
    </submittedName>
</protein>
<gene>
    <name evidence="2" type="ORF">H9714_09645</name>
</gene>
<reference evidence="2" key="1">
    <citation type="journal article" date="2021" name="PeerJ">
        <title>Extensive microbial diversity within the chicken gut microbiome revealed by metagenomics and culture.</title>
        <authorList>
            <person name="Gilroy R."/>
            <person name="Ravi A."/>
            <person name="Getino M."/>
            <person name="Pursley I."/>
            <person name="Horton D.L."/>
            <person name="Alikhan N.F."/>
            <person name="Baker D."/>
            <person name="Gharbi K."/>
            <person name="Hall N."/>
            <person name="Watson M."/>
            <person name="Adriaenssens E.M."/>
            <person name="Foster-Nyarko E."/>
            <person name="Jarju S."/>
            <person name="Secka A."/>
            <person name="Antonio M."/>
            <person name="Oren A."/>
            <person name="Chaudhuri R.R."/>
            <person name="La Ragione R."/>
            <person name="Hildebrand F."/>
            <person name="Pallen M.J."/>
        </authorList>
    </citation>
    <scope>NUCLEOTIDE SEQUENCE</scope>
    <source>
        <strain evidence="2">CHK189-11263</strain>
    </source>
</reference>
<evidence type="ECO:0000313" key="2">
    <source>
        <dbReference type="EMBL" id="HJB57801.1"/>
    </source>
</evidence>
<sequence>MGKNKLFRDVVLPPMGYRRRLLELGKDLLIVLLLLSACYLAARSQLYTGLMDGDGLLSRAVTLFTGTDQTDPVETDPTVPAEGIQAVRLAVCHGLGESGQPIRYGVQYDAAQAGTDFSALSNYLFEAAASAADPQVVSQLEWLQALQSPGVYFDLLGNVPLDYLGSSSRTDPVRRLALVWEGGPTARLYYKNETSGLYYSCGTSVQWEGYLAHALEDYTDNGARFAFELEGSGCESLQSETLIFPQAPQPGLYQVQTVLDLNDAASRTALENALGFRGADYPVPGEWVIREEDELRISADGTLVYEAASESLEPRYQAGSRTQAVALAFHLTQAAVEAWCGGIQSSGQLCLSEVQEDGETLSITLNYTLDGAEVYLSGGRPAASFTVSGGQITAFEIHPRCYVPAEGSSSVLPERQAAAALAAVSPEARRELLLFYEEEDGSPMAARWGGF</sequence>
<evidence type="ECO:0000313" key="3">
    <source>
        <dbReference type="Proteomes" id="UP000824208"/>
    </source>
</evidence>
<reference evidence="2" key="2">
    <citation type="submission" date="2021-04" db="EMBL/GenBank/DDBJ databases">
        <authorList>
            <person name="Gilroy R."/>
        </authorList>
    </citation>
    <scope>NUCLEOTIDE SEQUENCE</scope>
    <source>
        <strain evidence="2">CHK189-11263</strain>
    </source>
</reference>
<accession>A0A9D2MBS4</accession>
<keyword evidence="1" id="KW-0472">Membrane</keyword>
<proteinExistence type="predicted"/>
<keyword evidence="1" id="KW-0812">Transmembrane</keyword>
<dbReference type="AlphaFoldDB" id="A0A9D2MBS4"/>